<dbReference type="EMBL" id="CP042425">
    <property type="protein sequence ID" value="QEL14967.1"/>
    <property type="molecule type" value="Genomic_DNA"/>
</dbReference>
<dbReference type="Pfam" id="PF25275">
    <property type="entry name" value="Golvesin_C"/>
    <property type="match status" value="1"/>
</dbReference>
<keyword evidence="4" id="KW-0408">Iron</keyword>
<keyword evidence="6" id="KW-0732">Signal</keyword>
<feature type="signal peptide" evidence="6">
    <location>
        <begin position="1"/>
        <end position="19"/>
    </location>
</feature>
<dbReference type="KEGG" id="lrs:PX52LOC_01870"/>
<evidence type="ECO:0000313" key="8">
    <source>
        <dbReference type="EMBL" id="QEL14967.1"/>
    </source>
</evidence>
<evidence type="ECO:0000256" key="4">
    <source>
        <dbReference type="ARBA" id="ARBA00023004"/>
    </source>
</evidence>
<dbReference type="PANTHER" id="PTHR43498:SF1">
    <property type="entry name" value="COB--COM HETERODISULFIDE REDUCTASE IRON-SULFUR SUBUNIT A"/>
    <property type="match status" value="1"/>
</dbReference>
<feature type="chain" id="PRO_5023083855" evidence="6">
    <location>
        <begin position="20"/>
        <end position="678"/>
    </location>
</feature>
<dbReference type="AlphaFoldDB" id="A0A5C1A9R8"/>
<keyword evidence="5" id="KW-0411">Iron-sulfur</keyword>
<dbReference type="Pfam" id="PF12831">
    <property type="entry name" value="FAD_oxidored"/>
    <property type="match status" value="1"/>
</dbReference>
<dbReference type="InterPro" id="IPR033803">
    <property type="entry name" value="CBD-like_Golvesin-Xly"/>
</dbReference>
<evidence type="ECO:0000256" key="3">
    <source>
        <dbReference type="ARBA" id="ARBA00023002"/>
    </source>
</evidence>
<dbReference type="CDD" id="cd14488">
    <property type="entry name" value="CBM6-CBM35-CBM36_like_2"/>
    <property type="match status" value="1"/>
</dbReference>
<accession>A0A5C1A9R8</accession>
<organism evidence="8 9">
    <name type="scientific">Limnoglobus roseus</name>
    <dbReference type="NCBI Taxonomy" id="2598579"/>
    <lineage>
        <taxon>Bacteria</taxon>
        <taxon>Pseudomonadati</taxon>
        <taxon>Planctomycetota</taxon>
        <taxon>Planctomycetia</taxon>
        <taxon>Gemmatales</taxon>
        <taxon>Gemmataceae</taxon>
        <taxon>Limnoglobus</taxon>
    </lineage>
</organism>
<evidence type="ECO:0000256" key="1">
    <source>
        <dbReference type="ARBA" id="ARBA00022485"/>
    </source>
</evidence>
<feature type="domain" description="Golvesin/Xly CBD-like" evidence="7">
    <location>
        <begin position="549"/>
        <end position="675"/>
    </location>
</feature>
<evidence type="ECO:0000259" key="7">
    <source>
        <dbReference type="Pfam" id="PF25275"/>
    </source>
</evidence>
<dbReference type="Gene3D" id="2.60.120.260">
    <property type="entry name" value="Galactose-binding domain-like"/>
    <property type="match status" value="1"/>
</dbReference>
<evidence type="ECO:0000256" key="5">
    <source>
        <dbReference type="ARBA" id="ARBA00023014"/>
    </source>
</evidence>
<keyword evidence="1" id="KW-0004">4Fe-4S</keyword>
<gene>
    <name evidence="8" type="ORF">PX52LOC_01870</name>
</gene>
<keyword evidence="2" id="KW-0479">Metal-binding</keyword>
<keyword evidence="3" id="KW-0560">Oxidoreductase</keyword>
<dbReference type="GO" id="GO:0051539">
    <property type="term" value="F:4 iron, 4 sulfur cluster binding"/>
    <property type="evidence" value="ECO:0007669"/>
    <property type="project" value="UniProtKB-KW"/>
</dbReference>
<dbReference type="RefSeq" id="WP_149109821.1">
    <property type="nucleotide sequence ID" value="NZ_CP042425.1"/>
</dbReference>
<keyword evidence="9" id="KW-1185">Reference proteome</keyword>
<name>A0A5C1A9R8_9BACT</name>
<proteinExistence type="predicted"/>
<sequence>MFRLSALLALILAPALPAADVVVYGGTSGGVAAAIQAARMGKSVVLIEPTDHVGGLTTGGLGYTDSGTKGVVGGISREFYQRVKKYYDDPKVWKYGDRSKYASYRKDEDAMWTFEPATAEMILRQMLDEAKVPVTFKERLDRGGKGVKLDGKAITSITTESGKSYDGKVFIDATYEGDLMAAAGVSFAVGREAVKQYGESLNGIARKWNQHTHRFLMKVDPYVKPGDPASGLLFGIDPKLGTDGEADQRLQAYCFRMCMSNVAENRVPFQKPEGYDEKMYELLLRNYEAGDKRLPLKLDMMPNGKTDTNNNFAVSTDFIGQNYKYPEASYAEREKIIHEHEVYQKGLMWTLANHPRVPQSIRDSMAVWGLPKDEFVTTGGWPHQIYVREARRMVGDYVHTEADCRRSRPTPMSVGMGSYNMDSHNCARYVTPEGFVQNEGDVQVSPGGPYQISYGSIVPKAAECPNLLVPVCVSSSHIAYGSIRMEPVFMVLGQSAATAAVFAIDDAVPVQKVAYEKLQKRMLADKQVLDYSRPANPQAVDATKLGGIVVDDDKAKATGEWTPSSSTAGFVGHGYLHDNNADKGKKTVRYTPKLEKAGKYEVFLHYSATSNRATNVPVVVNSADGEKTVKVDQRKAAEKGKSLGVFRFAAGEAGWVEVRTDGTDGHVIADAVRFVAKE</sequence>
<dbReference type="OrthoDB" id="287984at2"/>
<dbReference type="InterPro" id="IPR039650">
    <property type="entry name" value="HdrA-like"/>
</dbReference>
<dbReference type="PANTHER" id="PTHR43498">
    <property type="entry name" value="FERREDOXIN:COB-COM HETERODISULFIDE REDUCTASE SUBUNIT A"/>
    <property type="match status" value="1"/>
</dbReference>
<evidence type="ECO:0000313" key="9">
    <source>
        <dbReference type="Proteomes" id="UP000324974"/>
    </source>
</evidence>
<evidence type="ECO:0000256" key="2">
    <source>
        <dbReference type="ARBA" id="ARBA00022723"/>
    </source>
</evidence>
<evidence type="ECO:0000256" key="6">
    <source>
        <dbReference type="SAM" id="SignalP"/>
    </source>
</evidence>
<reference evidence="9" key="1">
    <citation type="submission" date="2019-08" db="EMBL/GenBank/DDBJ databases">
        <title>Limnoglobus roseus gen. nov., sp. nov., a novel freshwater planctomycete with a giant genome from the family Gemmataceae.</title>
        <authorList>
            <person name="Kulichevskaya I.S."/>
            <person name="Naumoff D.G."/>
            <person name="Miroshnikov K."/>
            <person name="Ivanova A."/>
            <person name="Philippov D.A."/>
            <person name="Hakobyan A."/>
            <person name="Rijpstra I.C."/>
            <person name="Sinninghe Damste J.S."/>
            <person name="Liesack W."/>
            <person name="Dedysh S.N."/>
        </authorList>
    </citation>
    <scope>NUCLEOTIDE SEQUENCE [LARGE SCALE GENOMIC DNA]</scope>
    <source>
        <strain evidence="9">PX52</strain>
    </source>
</reference>
<dbReference type="GO" id="GO:0016491">
    <property type="term" value="F:oxidoreductase activity"/>
    <property type="evidence" value="ECO:0007669"/>
    <property type="project" value="UniProtKB-KW"/>
</dbReference>
<dbReference type="GO" id="GO:0046872">
    <property type="term" value="F:metal ion binding"/>
    <property type="evidence" value="ECO:0007669"/>
    <property type="project" value="UniProtKB-KW"/>
</dbReference>
<dbReference type="Proteomes" id="UP000324974">
    <property type="component" value="Chromosome"/>
</dbReference>
<dbReference type="Gene3D" id="3.50.50.60">
    <property type="entry name" value="FAD/NAD(P)-binding domain"/>
    <property type="match status" value="1"/>
</dbReference>
<dbReference type="InterPro" id="IPR036188">
    <property type="entry name" value="FAD/NAD-bd_sf"/>
</dbReference>
<protein>
    <submittedName>
        <fullName evidence="8">FAD-dependent oxidoreductase</fullName>
    </submittedName>
</protein>
<dbReference type="SUPFAM" id="SSF51905">
    <property type="entry name" value="FAD/NAD(P)-binding domain"/>
    <property type="match status" value="1"/>
</dbReference>